<dbReference type="PANTHER" id="PTHR11545:SF2">
    <property type="entry name" value="LARGE RIBOSOMAL SUBUNIT PROTEIN UL13M"/>
    <property type="match status" value="1"/>
</dbReference>
<dbReference type="Gene3D" id="3.90.1180.10">
    <property type="entry name" value="Ribosomal protein L13"/>
    <property type="match status" value="1"/>
</dbReference>
<dbReference type="InterPro" id="IPR005823">
    <property type="entry name" value="Ribosomal_uL13_bac-type"/>
</dbReference>
<dbReference type="EMBL" id="OZ020098">
    <property type="protein sequence ID" value="CAK9271090.1"/>
    <property type="molecule type" value="Genomic_DNA"/>
</dbReference>
<reference evidence="1" key="1">
    <citation type="submission" date="2024-02" db="EMBL/GenBank/DDBJ databases">
        <authorList>
            <consortium name="ELIXIR-Norway"/>
            <consortium name="Elixir Norway"/>
        </authorList>
    </citation>
    <scope>NUCLEOTIDE SEQUENCE</scope>
</reference>
<dbReference type="PANTHER" id="PTHR11545">
    <property type="entry name" value="RIBOSOMAL PROTEIN L13"/>
    <property type="match status" value="1"/>
</dbReference>
<accession>A0ABP0X094</accession>
<dbReference type="Pfam" id="PF00572">
    <property type="entry name" value="Ribosomal_L13"/>
    <property type="match status" value="1"/>
</dbReference>
<dbReference type="SUPFAM" id="SSF52161">
    <property type="entry name" value="Ribosomal protein L13"/>
    <property type="match status" value="1"/>
</dbReference>
<keyword evidence="2" id="KW-1185">Reference proteome</keyword>
<dbReference type="PROSITE" id="PS00783">
    <property type="entry name" value="RIBOSOMAL_L13"/>
    <property type="match status" value="1"/>
</dbReference>
<sequence>MAASLAPVFASLSLSLPAGGGGRGAVAAGGVSLGSSFSGQKVSGLVCAKRKVAVRPLGFSVRAKGGFIPAEHRWMYEGIENKGADVWNRTYYPKAADHENVKKQWYIVDATDKRLGRLASTVAIHIRGKNMPTYTPSTDMGAYVIIVNAEKVAVTGKKRSQKLYRRHSGRPGGMTEETFESLQRRIPERIIEHAVRGMLPKGRLGRRLFTHLKVYKGDDHPHVAQTPDPLPIKDKRINLVQ</sequence>
<evidence type="ECO:0000313" key="1">
    <source>
        <dbReference type="EMBL" id="CAK9271090.1"/>
    </source>
</evidence>
<proteinExistence type="inferred from homology"/>
<gene>
    <name evidence="1" type="ORF">CSSPJE1EN1_LOCUS16568</name>
</gene>
<organism evidence="1 2">
    <name type="scientific">Sphagnum jensenii</name>
    <dbReference type="NCBI Taxonomy" id="128206"/>
    <lineage>
        <taxon>Eukaryota</taxon>
        <taxon>Viridiplantae</taxon>
        <taxon>Streptophyta</taxon>
        <taxon>Embryophyta</taxon>
        <taxon>Bryophyta</taxon>
        <taxon>Sphagnophytina</taxon>
        <taxon>Sphagnopsida</taxon>
        <taxon>Sphagnales</taxon>
        <taxon>Sphagnaceae</taxon>
        <taxon>Sphagnum</taxon>
    </lineage>
</organism>
<name>A0ABP0X094_9BRYO</name>
<dbReference type="InterPro" id="IPR036899">
    <property type="entry name" value="Ribosomal_uL13_sf"/>
</dbReference>
<dbReference type="CDD" id="cd00392">
    <property type="entry name" value="Ribosomal_L13"/>
    <property type="match status" value="1"/>
</dbReference>
<protein>
    <submittedName>
        <fullName evidence="1">Uncharacterized protein</fullName>
    </submittedName>
</protein>
<dbReference type="HAMAP" id="MF_01366">
    <property type="entry name" value="Ribosomal_uL13"/>
    <property type="match status" value="1"/>
</dbReference>
<dbReference type="InterPro" id="IPR005822">
    <property type="entry name" value="Ribosomal_uL13"/>
</dbReference>
<dbReference type="Proteomes" id="UP001497444">
    <property type="component" value="Chromosome 3"/>
</dbReference>
<dbReference type="NCBIfam" id="TIGR01066">
    <property type="entry name" value="rplM_bact"/>
    <property type="match status" value="1"/>
</dbReference>
<dbReference type="InterPro" id="IPR023563">
    <property type="entry name" value="Ribosomal_uL13_CS"/>
</dbReference>
<evidence type="ECO:0000313" key="2">
    <source>
        <dbReference type="Proteomes" id="UP001497444"/>
    </source>
</evidence>